<protein>
    <submittedName>
        <fullName evidence="3">Amidohydrolase family protein</fullName>
    </submittedName>
</protein>
<dbReference type="GO" id="GO:0016810">
    <property type="term" value="F:hydrolase activity, acting on carbon-nitrogen (but not peptide) bonds"/>
    <property type="evidence" value="ECO:0007669"/>
    <property type="project" value="InterPro"/>
</dbReference>
<dbReference type="Proteomes" id="UP000004893">
    <property type="component" value="Unassembled WGS sequence"/>
</dbReference>
<dbReference type="HOGENOM" id="CLU_012358_2_2_9"/>
<evidence type="ECO:0000313" key="3">
    <source>
        <dbReference type="EMBL" id="EEG73892.1"/>
    </source>
</evidence>
<dbReference type="SUPFAM" id="SSF51338">
    <property type="entry name" value="Composite domain of metallo-dependent hydrolases"/>
    <property type="match status" value="1"/>
</dbReference>
<dbReference type="InterPro" id="IPR006680">
    <property type="entry name" value="Amidohydro-rel"/>
</dbReference>
<accession>C0C178</accession>
<dbReference type="OrthoDB" id="9807210at2"/>
<name>C0C178_9FIRM</name>
<reference evidence="3" key="1">
    <citation type="submission" date="2009-02" db="EMBL/GenBank/DDBJ databases">
        <authorList>
            <person name="Fulton L."/>
            <person name="Clifton S."/>
            <person name="Fulton B."/>
            <person name="Xu J."/>
            <person name="Minx P."/>
            <person name="Pepin K.H."/>
            <person name="Johnson M."/>
            <person name="Bhonagiri V."/>
            <person name="Nash W.E."/>
            <person name="Mardis E.R."/>
            <person name="Wilson R.K."/>
        </authorList>
    </citation>
    <scope>NUCLEOTIDE SEQUENCE [LARGE SCALE GENOMIC DNA]</scope>
    <source>
        <strain evidence="3">DSM 15053</strain>
    </source>
</reference>
<evidence type="ECO:0000259" key="2">
    <source>
        <dbReference type="Pfam" id="PF01979"/>
    </source>
</evidence>
<sequence>MKILLKNAKILTFDPEDKILERADLLIEGRKITRIGYRIEESADKIIDCTDKLVMPGLVNAHLHSDENMFRGRFDNLPLEPWMLYSCPPLDYGPFSHRLIYLRTMIGAMEMVKKGITCVQDDVSECPKATVKGYDQVFQAYKDIGLKGNIAVNMGDRAFMDRLPYTKDCIPGQYHGLLSSHPDPDEMIETYEEVIRRWDRKDGMRVVFSTSAPQRCTDEYLMRGLKTALKYDLPMHTHILETRMQRATGPEFYGASIVKHIKDIGFLTDRLTIIHGVWMDEEDMRMIGEAGASVAHNPVSNLKLGSGIMPLRRMVQNNVNVVLGTDGMSSNDGYSMFETVKFAALLQKVMDADYKTWLDARSILKMAIQTPAHSLRRTEEMGSLEEGKDADIAVINLKSEAFTPLNDIYKHLVYCEDGSDVETVISAGRILMENRNILNVDENALIEELQAMTGEFQERFKDTVEKNDALMPYVDRIYEKCIRQYEDCTCNLFV</sequence>
<gene>
    <name evidence="3" type="ORF">CLOHYLEM_05897</name>
</gene>
<dbReference type="InterPro" id="IPR032466">
    <property type="entry name" value="Metal_Hydrolase"/>
</dbReference>
<dbReference type="PANTHER" id="PTHR43794:SF11">
    <property type="entry name" value="AMIDOHYDROLASE-RELATED DOMAIN-CONTAINING PROTEIN"/>
    <property type="match status" value="1"/>
</dbReference>
<dbReference type="Gene3D" id="3.20.20.140">
    <property type="entry name" value="Metal-dependent hydrolases"/>
    <property type="match status" value="1"/>
</dbReference>
<dbReference type="Pfam" id="PF01979">
    <property type="entry name" value="Amidohydro_1"/>
    <property type="match status" value="1"/>
</dbReference>
<keyword evidence="1" id="KW-0378">Hydrolase</keyword>
<comment type="caution">
    <text evidence="3">The sequence shown here is derived from an EMBL/GenBank/DDBJ whole genome shotgun (WGS) entry which is preliminary data.</text>
</comment>
<dbReference type="STRING" id="553973.CLOHYLEM_05897"/>
<evidence type="ECO:0000313" key="4">
    <source>
        <dbReference type="Proteomes" id="UP000004893"/>
    </source>
</evidence>
<dbReference type="Gene3D" id="2.30.40.10">
    <property type="entry name" value="Urease, subunit C, domain 1"/>
    <property type="match status" value="1"/>
</dbReference>
<dbReference type="eggNOG" id="COG0402">
    <property type="taxonomic scope" value="Bacteria"/>
</dbReference>
<dbReference type="RefSeq" id="WP_006443245.1">
    <property type="nucleotide sequence ID" value="NZ_CP036524.1"/>
</dbReference>
<organism evidence="3 4">
    <name type="scientific">[Clostridium] hylemonae DSM 15053</name>
    <dbReference type="NCBI Taxonomy" id="553973"/>
    <lineage>
        <taxon>Bacteria</taxon>
        <taxon>Bacillati</taxon>
        <taxon>Bacillota</taxon>
        <taxon>Clostridia</taxon>
        <taxon>Lachnospirales</taxon>
        <taxon>Lachnospiraceae</taxon>
    </lineage>
</organism>
<dbReference type="AlphaFoldDB" id="C0C178"/>
<dbReference type="EMBL" id="ABYI02000022">
    <property type="protein sequence ID" value="EEG73892.1"/>
    <property type="molecule type" value="Genomic_DNA"/>
</dbReference>
<proteinExistence type="predicted"/>
<reference evidence="3" key="2">
    <citation type="submission" date="2013-06" db="EMBL/GenBank/DDBJ databases">
        <title>Draft genome sequence of Clostridium hylemonae (DSM 15053).</title>
        <authorList>
            <person name="Sudarsanam P."/>
            <person name="Ley R."/>
            <person name="Guruge J."/>
            <person name="Turnbaugh P.J."/>
            <person name="Mahowald M."/>
            <person name="Liep D."/>
            <person name="Gordon J."/>
        </authorList>
    </citation>
    <scope>NUCLEOTIDE SEQUENCE</scope>
    <source>
        <strain evidence="3">DSM 15053</strain>
    </source>
</reference>
<feature type="domain" description="Amidohydrolase-related" evidence="2">
    <location>
        <begin position="53"/>
        <end position="430"/>
    </location>
</feature>
<keyword evidence="4" id="KW-1185">Reference proteome</keyword>
<dbReference type="SUPFAM" id="SSF51556">
    <property type="entry name" value="Metallo-dependent hydrolases"/>
    <property type="match status" value="1"/>
</dbReference>
<evidence type="ECO:0000256" key="1">
    <source>
        <dbReference type="ARBA" id="ARBA00022801"/>
    </source>
</evidence>
<dbReference type="CDD" id="cd01298">
    <property type="entry name" value="ATZ_TRZ_like"/>
    <property type="match status" value="1"/>
</dbReference>
<dbReference type="InterPro" id="IPR011059">
    <property type="entry name" value="Metal-dep_hydrolase_composite"/>
</dbReference>
<dbReference type="PANTHER" id="PTHR43794">
    <property type="entry name" value="AMINOHYDROLASE SSNA-RELATED"/>
    <property type="match status" value="1"/>
</dbReference>
<dbReference type="InterPro" id="IPR050287">
    <property type="entry name" value="MTA/SAH_deaminase"/>
</dbReference>